<keyword evidence="1" id="KW-0479">Metal-binding</keyword>
<evidence type="ECO:0000313" key="5">
    <source>
        <dbReference type="EMBL" id="SVB15647.1"/>
    </source>
</evidence>
<dbReference type="EMBL" id="UINC01030749">
    <property type="protein sequence ID" value="SVB15647.1"/>
    <property type="molecule type" value="Genomic_DNA"/>
</dbReference>
<evidence type="ECO:0000256" key="3">
    <source>
        <dbReference type="SAM" id="MobiDB-lite"/>
    </source>
</evidence>
<dbReference type="Pfam" id="PF01979">
    <property type="entry name" value="Amidohydro_1"/>
    <property type="match status" value="1"/>
</dbReference>
<dbReference type="GO" id="GO:0006046">
    <property type="term" value="P:N-acetylglucosamine catabolic process"/>
    <property type="evidence" value="ECO:0007669"/>
    <property type="project" value="TreeGrafter"/>
</dbReference>
<evidence type="ECO:0000256" key="2">
    <source>
        <dbReference type="ARBA" id="ARBA00022801"/>
    </source>
</evidence>
<dbReference type="Gene3D" id="3.20.20.140">
    <property type="entry name" value="Metal-dependent hydrolases"/>
    <property type="match status" value="1"/>
</dbReference>
<dbReference type="InterPro" id="IPR006680">
    <property type="entry name" value="Amidohydro-rel"/>
</dbReference>
<feature type="domain" description="Amidohydrolase-related" evidence="4">
    <location>
        <begin position="41"/>
        <end position="248"/>
    </location>
</feature>
<protein>
    <recommendedName>
        <fullName evidence="4">Amidohydrolase-related domain-containing protein</fullName>
    </recommendedName>
</protein>
<feature type="compositionally biased region" description="Polar residues" evidence="3">
    <location>
        <begin position="1"/>
        <end position="13"/>
    </location>
</feature>
<organism evidence="5">
    <name type="scientific">marine metagenome</name>
    <dbReference type="NCBI Taxonomy" id="408172"/>
    <lineage>
        <taxon>unclassified sequences</taxon>
        <taxon>metagenomes</taxon>
        <taxon>ecological metagenomes</taxon>
    </lineage>
</organism>
<dbReference type="GO" id="GO:0046872">
    <property type="term" value="F:metal ion binding"/>
    <property type="evidence" value="ECO:0007669"/>
    <property type="project" value="UniProtKB-KW"/>
</dbReference>
<keyword evidence="2" id="KW-0378">Hydrolase</keyword>
<accession>A0A382BR68</accession>
<dbReference type="PIRSF" id="PIRSF038994">
    <property type="entry name" value="NagA"/>
    <property type="match status" value="1"/>
</dbReference>
<name>A0A382BR68_9ZZZZ</name>
<reference evidence="5" key="1">
    <citation type="submission" date="2018-05" db="EMBL/GenBank/DDBJ databases">
        <authorList>
            <person name="Lanie J.A."/>
            <person name="Ng W.-L."/>
            <person name="Kazmierczak K.M."/>
            <person name="Andrzejewski T.M."/>
            <person name="Davidsen T.M."/>
            <person name="Wayne K.J."/>
            <person name="Tettelin H."/>
            <person name="Glass J.I."/>
            <person name="Rusch D."/>
            <person name="Podicherti R."/>
            <person name="Tsui H.-C.T."/>
            <person name="Winkler M.E."/>
        </authorList>
    </citation>
    <scope>NUCLEOTIDE SEQUENCE</scope>
</reference>
<dbReference type="InterPro" id="IPR032466">
    <property type="entry name" value="Metal_Hydrolase"/>
</dbReference>
<dbReference type="SUPFAM" id="SSF51556">
    <property type="entry name" value="Metallo-dependent hydrolases"/>
    <property type="match status" value="1"/>
</dbReference>
<gene>
    <name evidence="5" type="ORF">METZ01_LOCUS168501</name>
</gene>
<dbReference type="PANTHER" id="PTHR11113:SF14">
    <property type="entry name" value="N-ACETYLGLUCOSAMINE-6-PHOSPHATE DEACETYLASE"/>
    <property type="match status" value="1"/>
</dbReference>
<feature type="region of interest" description="Disordered" evidence="3">
    <location>
        <begin position="1"/>
        <end position="20"/>
    </location>
</feature>
<proteinExistence type="predicted"/>
<dbReference type="PANTHER" id="PTHR11113">
    <property type="entry name" value="N-ACETYLGLUCOSAMINE-6-PHOSPHATE DEACETYLASE"/>
    <property type="match status" value="1"/>
</dbReference>
<evidence type="ECO:0000259" key="4">
    <source>
        <dbReference type="Pfam" id="PF01979"/>
    </source>
</evidence>
<dbReference type="GO" id="GO:0008448">
    <property type="term" value="F:N-acetylglucosamine-6-phosphate deacetylase activity"/>
    <property type="evidence" value="ECO:0007669"/>
    <property type="project" value="InterPro"/>
</dbReference>
<evidence type="ECO:0000256" key="1">
    <source>
        <dbReference type="ARBA" id="ARBA00022723"/>
    </source>
</evidence>
<dbReference type="AlphaFoldDB" id="A0A382BR68"/>
<dbReference type="InterPro" id="IPR003764">
    <property type="entry name" value="GlcNAc_6-P_deAcase"/>
</dbReference>
<sequence length="378" mass="41191">MPITELPSSTENNIKPEYSKRESGIDDSLCFSAESQITKTSGLVDLQVNGFAGVDFNSPGITAQTLKIAFEAMLASGVTTCLPTLITASEQRLKSCFIDLENSRQSCQLAKKMIAGYHLEGPFISPHPGFSGCHPVEAIGDVDQDMFWRLQEAAGGRICLVTLAPEVNGAIPFIEHLVSQGIIVAIGHTSAGPERIREAVEAGAMLSTHLGNGTLAELPKNNNPIIAQLSEDKLCASFIADGYHLSPDVLKVYLRAKESKRTILITDATAGAAAEPGIYQLGDLELFLESEPVVYNKKTSRPTGSAVTLDQCVRNVMQWYKVPLDEAVTWAGFNPIQLLKSSNAYEIYTEHDNSVWWEENDGEWYVKAARSGTFLYQS</sequence>